<dbReference type="Proteomes" id="UP000236291">
    <property type="component" value="Unassembled WGS sequence"/>
</dbReference>
<evidence type="ECO:0000259" key="1">
    <source>
        <dbReference type="Pfam" id="PF14683"/>
    </source>
</evidence>
<name>A0A2K3LD38_TRIPR</name>
<dbReference type="Pfam" id="PF14683">
    <property type="entry name" value="CBM-like"/>
    <property type="match status" value="1"/>
</dbReference>
<evidence type="ECO:0000313" key="2">
    <source>
        <dbReference type="EMBL" id="PNX76447.1"/>
    </source>
</evidence>
<dbReference type="PANTHER" id="PTHR32018:SF1">
    <property type="entry name" value="RHAMNOGALACTURONAN ENDOLYASE"/>
    <property type="match status" value="1"/>
</dbReference>
<protein>
    <submittedName>
        <fullName evidence="2">Rhamnogalacturonate lyase B-like protein</fullName>
    </submittedName>
</protein>
<dbReference type="InterPro" id="IPR051850">
    <property type="entry name" value="Polysacch_Lyase_4"/>
</dbReference>
<accession>A0A2K3LD38</accession>
<dbReference type="GO" id="GO:0016829">
    <property type="term" value="F:lyase activity"/>
    <property type="evidence" value="ECO:0007669"/>
    <property type="project" value="UniProtKB-KW"/>
</dbReference>
<proteinExistence type="predicted"/>
<dbReference type="PANTHER" id="PTHR32018">
    <property type="entry name" value="RHAMNOGALACTURONATE LYASE FAMILY PROTEIN"/>
    <property type="match status" value="1"/>
</dbReference>
<dbReference type="CDD" id="cd10317">
    <property type="entry name" value="RGL4_C"/>
    <property type="match status" value="1"/>
</dbReference>
<dbReference type="InterPro" id="IPR029411">
    <property type="entry name" value="RG-lyase_III"/>
</dbReference>
<evidence type="ECO:0000313" key="3">
    <source>
        <dbReference type="Proteomes" id="UP000236291"/>
    </source>
</evidence>
<dbReference type="Gene3D" id="2.60.120.260">
    <property type="entry name" value="Galactose-binding domain-like"/>
    <property type="match status" value="1"/>
</dbReference>
<feature type="domain" description="Rhamnogalacturonan lyase" evidence="1">
    <location>
        <begin position="14"/>
        <end position="155"/>
    </location>
</feature>
<dbReference type="SUPFAM" id="SSF49785">
    <property type="entry name" value="Galactose-binding domain-like"/>
    <property type="match status" value="1"/>
</dbReference>
<reference evidence="2 3" key="2">
    <citation type="journal article" date="2017" name="Front. Plant Sci.">
        <title>Gene Classification and Mining of Molecular Markers Useful in Red Clover (Trifolium pratense) Breeding.</title>
        <authorList>
            <person name="Istvanek J."/>
            <person name="Dluhosova J."/>
            <person name="Dluhos P."/>
            <person name="Patkova L."/>
            <person name="Nedelnik J."/>
            <person name="Repkova J."/>
        </authorList>
    </citation>
    <scope>NUCLEOTIDE SEQUENCE [LARGE SCALE GENOMIC DNA]</scope>
    <source>
        <strain evidence="3">cv. Tatra</strain>
        <tissue evidence="2">Young leaves</tissue>
    </source>
</reference>
<dbReference type="EMBL" id="ASHM01030662">
    <property type="protein sequence ID" value="PNX76447.1"/>
    <property type="molecule type" value="Genomic_DNA"/>
</dbReference>
<sequence length="168" mass="19434">FRQYGIWERYAELYPDKDLVYTIGVSDYTKDWFYAQVTRKKDDNTYQGTTWQIKFKLDNVNKKSIYKLRVALASATYSELQVRVNDPKANRPLFSSGLIGKDNSIARHGIHGLYWLYNVNIPGNLLVEGDNNTIFLTQSRGNGPFQAIMYDYIRLEAPPTTSSFNNKI</sequence>
<organism evidence="2 3">
    <name type="scientific">Trifolium pratense</name>
    <name type="common">Red clover</name>
    <dbReference type="NCBI Taxonomy" id="57577"/>
    <lineage>
        <taxon>Eukaryota</taxon>
        <taxon>Viridiplantae</taxon>
        <taxon>Streptophyta</taxon>
        <taxon>Embryophyta</taxon>
        <taxon>Tracheophyta</taxon>
        <taxon>Spermatophyta</taxon>
        <taxon>Magnoliopsida</taxon>
        <taxon>eudicotyledons</taxon>
        <taxon>Gunneridae</taxon>
        <taxon>Pentapetalae</taxon>
        <taxon>rosids</taxon>
        <taxon>fabids</taxon>
        <taxon>Fabales</taxon>
        <taxon>Fabaceae</taxon>
        <taxon>Papilionoideae</taxon>
        <taxon>50 kb inversion clade</taxon>
        <taxon>NPAAA clade</taxon>
        <taxon>Hologalegina</taxon>
        <taxon>IRL clade</taxon>
        <taxon>Trifolieae</taxon>
        <taxon>Trifolium</taxon>
    </lineage>
</organism>
<reference evidence="2 3" key="1">
    <citation type="journal article" date="2014" name="Am. J. Bot.">
        <title>Genome assembly and annotation for red clover (Trifolium pratense; Fabaceae).</title>
        <authorList>
            <person name="Istvanek J."/>
            <person name="Jaros M."/>
            <person name="Krenek A."/>
            <person name="Repkova J."/>
        </authorList>
    </citation>
    <scope>NUCLEOTIDE SEQUENCE [LARGE SCALE GENOMIC DNA]</scope>
    <source>
        <strain evidence="3">cv. Tatra</strain>
        <tissue evidence="2">Young leaves</tissue>
    </source>
</reference>
<keyword evidence="2" id="KW-0456">Lyase</keyword>
<feature type="non-terminal residue" evidence="2">
    <location>
        <position position="1"/>
    </location>
</feature>
<gene>
    <name evidence="2" type="ORF">L195_g032395</name>
</gene>
<dbReference type="ExpressionAtlas" id="A0A2K3LD38">
    <property type="expression patterns" value="baseline"/>
</dbReference>
<dbReference type="STRING" id="57577.A0A2K3LD38"/>
<dbReference type="AlphaFoldDB" id="A0A2K3LD38"/>
<comment type="caution">
    <text evidence="2">The sequence shown here is derived from an EMBL/GenBank/DDBJ whole genome shotgun (WGS) entry which is preliminary data.</text>
</comment>
<dbReference type="InterPro" id="IPR008979">
    <property type="entry name" value="Galactose-bd-like_sf"/>
</dbReference>